<keyword evidence="3" id="KW-0479">Metal-binding</keyword>
<evidence type="ECO:0000256" key="1">
    <source>
        <dbReference type="ARBA" id="ARBA00005235"/>
    </source>
</evidence>
<name>A0A3Q8J760_9GAMA</name>
<keyword evidence="9" id="KW-1185">Reference proteome</keyword>
<evidence type="ECO:0000256" key="7">
    <source>
        <dbReference type="RuleBase" id="RU364029"/>
    </source>
</evidence>
<evidence type="ECO:0000256" key="3">
    <source>
        <dbReference type="ARBA" id="ARBA00022723"/>
    </source>
</evidence>
<comment type="similarity">
    <text evidence="1 7">Belongs to the herpesviridae UL32 protein family.</text>
</comment>
<keyword evidence="2 7" id="KW-1048">Host nucleus</keyword>
<dbReference type="InterPro" id="IPR002597">
    <property type="entry name" value="Herpes_env"/>
</dbReference>
<keyword evidence="4" id="KW-0863">Zinc-finger</keyword>
<dbReference type="GO" id="GO:0019031">
    <property type="term" value="C:viral envelope"/>
    <property type="evidence" value="ECO:0007669"/>
    <property type="project" value="InterPro"/>
</dbReference>
<comment type="function">
    <text evidence="7">Plays a role in efficient localization of neo-synthesized capsids to nuclear replication compartments, thereby controlling cleavage and packaging of virus genomic DNA.</text>
</comment>
<proteinExistence type="inferred from homology"/>
<dbReference type="GO" id="GO:0008270">
    <property type="term" value="F:zinc ion binding"/>
    <property type="evidence" value="ECO:0007669"/>
    <property type="project" value="UniProtKB-KW"/>
</dbReference>
<evidence type="ECO:0000256" key="5">
    <source>
        <dbReference type="ARBA" id="ARBA00022833"/>
    </source>
</evidence>
<evidence type="ECO:0000256" key="6">
    <source>
        <dbReference type="ARBA" id="ARBA00023200"/>
    </source>
</evidence>
<dbReference type="GO" id="GO:0042025">
    <property type="term" value="C:host cell nucleus"/>
    <property type="evidence" value="ECO:0007669"/>
    <property type="project" value="UniProtKB-SubCell"/>
</dbReference>
<sequence>MSGFVPRKLCNVLRMKRHAIDLISHAYMPSNIETALDCEEIKHVEDSLSAIAHCRVCMLLHGLLQRNDPPDSFFEDYSLLCFYVQRSPKCWTSVFLTALDLAYILEAYFEEYGLREKVIYGINALLGSDIFLHFYVLKCFVPVKSTEVQQFEDLNALKLGFLQCTFKGLQCNKIPFKSVWKTLSSNDSLEKFQSDASSSGKHVIHPLRETQDIPDSFLPIFVSIWKDSVLFKQPFPVVDNAGIYPPDHPLAGDGDVINKYSGPCLMAPTFTSTQKNGTCSVCVICECLAASKEAKGAIDLMRDEIMSCFGNNVKLIDRIAFILSKVDALSYISDPLLRQVLLQCRPQEIHKHLFCDPICITNAARVDVDVLFGSCDMKDLSVFKSALAYGLQLRQEHIVPAEELDTLLTIFKSIQLVGVNKTTFNEILATLGQLLHQWDIKLINLYNTAQLYV</sequence>
<keyword evidence="5" id="KW-0862">Zinc</keyword>
<dbReference type="GeneID" id="65102722"/>
<dbReference type="Pfam" id="PF01673">
    <property type="entry name" value="Herpes_env"/>
    <property type="match status" value="2"/>
</dbReference>
<evidence type="ECO:0000256" key="4">
    <source>
        <dbReference type="ARBA" id="ARBA00022771"/>
    </source>
</evidence>
<dbReference type="GO" id="GO:0030430">
    <property type="term" value="C:host cell cytoplasm"/>
    <property type="evidence" value="ECO:0007669"/>
    <property type="project" value="UniProtKB-SubCell"/>
</dbReference>
<dbReference type="RefSeq" id="YP_010087438.1">
    <property type="nucleotide sequence ID" value="NC_055554.1"/>
</dbReference>
<organism evidence="8">
    <name type="scientific">Vombatid gammaherpesvirus 1</name>
    <dbReference type="NCBI Taxonomy" id="2052651"/>
    <lineage>
        <taxon>Viruses</taxon>
        <taxon>Duplodnaviria</taxon>
        <taxon>Heunggongvirae</taxon>
        <taxon>Peploviricota</taxon>
        <taxon>Herviviricetes</taxon>
        <taxon>Herpesvirales</taxon>
        <taxon>Orthoherpesviridae</taxon>
        <taxon>Gammaherpesvirinae</taxon>
        <taxon>Manticavirus</taxon>
        <taxon>Manticavirus vombatidgamma1</taxon>
    </lineage>
</organism>
<comment type="subcellular location">
    <subcellularLocation>
        <location evidence="7">Host cytoplasm</location>
    </subcellularLocation>
    <subcellularLocation>
        <location evidence="7">Host nucleus</location>
    </subcellularLocation>
</comment>
<evidence type="ECO:0000313" key="8">
    <source>
        <dbReference type="EMBL" id="AZB49168.1"/>
    </source>
</evidence>
<gene>
    <name evidence="8" type="primary">ORF68</name>
</gene>
<protein>
    <recommendedName>
        <fullName evidence="7">Packaging protein UL32</fullName>
    </recommendedName>
</protein>
<reference evidence="8" key="1">
    <citation type="submission" date="2017-11" db="EMBL/GenBank/DDBJ databases">
        <title>The distinct marsupial branch of gammaherpesviruses includes novel host-derived genes seldom found in other viruses.</title>
        <authorList>
            <person name="Vaz P.K."/>
        </authorList>
    </citation>
    <scope>NUCLEOTIDE SEQUENCE</scope>
    <source>
        <strain evidence="8">V3187/11</strain>
    </source>
</reference>
<dbReference type="EMBL" id="MG452721">
    <property type="protein sequence ID" value="AZB49168.1"/>
    <property type="molecule type" value="Genomic_DNA"/>
</dbReference>
<evidence type="ECO:0000256" key="2">
    <source>
        <dbReference type="ARBA" id="ARBA00022562"/>
    </source>
</evidence>
<keyword evidence="6 7" id="KW-1035">Host cytoplasm</keyword>
<dbReference type="PROSITE" id="PS51988">
    <property type="entry name" value="HERPESVIRUS_UL32"/>
    <property type="match status" value="1"/>
</dbReference>
<evidence type="ECO:0000313" key="9">
    <source>
        <dbReference type="Proteomes" id="UP000679767"/>
    </source>
</evidence>
<dbReference type="Proteomes" id="UP000679767">
    <property type="component" value="Segment"/>
</dbReference>
<dbReference type="KEGG" id="vg:65102722"/>
<accession>A0A3Q8J760</accession>